<evidence type="ECO:0000256" key="2">
    <source>
        <dbReference type="ARBA" id="ARBA00022777"/>
    </source>
</evidence>
<sequence length="459" mass="49347">FVAVIDIGKTNAKLAVVDSEAGAEVDLRVWANVPVSGAPYPHADIEGIWEFLCASLAELNAATPIEAICTTTHGACAALVAEDGDLALPVLDYEYPGPDERRQEYERVRPEFSQSSTPPLPGGLNLARQLFWQARRFPKEFARARWILPYPQYWGFRLTGVAASEITSIGCHTDLWNFGANTYSDLVDGQGWREKFAPLRRASEVLGQVVPELAQRLGLGAGIPVHVGIHDSNASLLPHVLSRTPPFAVVSTGTWVIVCAPGGDLSNLDPARDSFANIDALGRPVPSARFMGGREYTELTGGQVRAPSPETVGQVLANKWLLLPSVSQGSGPFPLLISRQTIDRDKISPEAHYAMVSFYLAMMTAECLVLTGASGDILIEGPFAANELFLQMLKAATGRPVLSQKSSRTGTSTGAALLTLETMDGLAPTAAEPVGIGRFEMEMAAYAREWQKMTLASVG</sequence>
<dbReference type="SUPFAM" id="SSF53067">
    <property type="entry name" value="Actin-like ATPase domain"/>
    <property type="match status" value="2"/>
</dbReference>
<evidence type="ECO:0000313" key="5">
    <source>
        <dbReference type="EMBL" id="VAW15786.1"/>
    </source>
</evidence>
<gene>
    <name evidence="5" type="ORF">MNBD_ALPHA09-374</name>
</gene>
<evidence type="ECO:0000259" key="4">
    <source>
        <dbReference type="Pfam" id="PF21546"/>
    </source>
</evidence>
<dbReference type="InterPro" id="IPR018484">
    <property type="entry name" value="FGGY_N"/>
</dbReference>
<dbReference type="Pfam" id="PF21546">
    <property type="entry name" value="FGGY_C_2"/>
    <property type="match status" value="1"/>
</dbReference>
<dbReference type="AlphaFoldDB" id="A0A3B0U8N2"/>
<dbReference type="InterPro" id="IPR049382">
    <property type="entry name" value="FGGY_C_2"/>
</dbReference>
<proteinExistence type="predicted"/>
<dbReference type="EMBL" id="UOEM01000089">
    <property type="protein sequence ID" value="VAW15786.1"/>
    <property type="molecule type" value="Genomic_DNA"/>
</dbReference>
<reference evidence="5" key="1">
    <citation type="submission" date="2018-06" db="EMBL/GenBank/DDBJ databases">
        <authorList>
            <person name="Zhirakovskaya E."/>
        </authorList>
    </citation>
    <scope>NUCLEOTIDE SEQUENCE</scope>
</reference>
<feature type="domain" description="Carbohydrate kinase FGGY N-terminal" evidence="3">
    <location>
        <begin position="3"/>
        <end position="237"/>
    </location>
</feature>
<dbReference type="InterPro" id="IPR043129">
    <property type="entry name" value="ATPase_NBD"/>
</dbReference>
<dbReference type="PANTHER" id="PTHR43095:SF5">
    <property type="entry name" value="XYLULOSE KINASE"/>
    <property type="match status" value="1"/>
</dbReference>
<dbReference type="CDD" id="cd07772">
    <property type="entry name" value="ASKHA_NBD_FGGY_NaCK-like"/>
    <property type="match status" value="1"/>
</dbReference>
<feature type="domain" description="Carbohydrate kinase FGGY C-terminal" evidence="4">
    <location>
        <begin position="245"/>
        <end position="419"/>
    </location>
</feature>
<organism evidence="5">
    <name type="scientific">hydrothermal vent metagenome</name>
    <dbReference type="NCBI Taxonomy" id="652676"/>
    <lineage>
        <taxon>unclassified sequences</taxon>
        <taxon>metagenomes</taxon>
        <taxon>ecological metagenomes</taxon>
    </lineage>
</organism>
<dbReference type="Pfam" id="PF00370">
    <property type="entry name" value="FGGY_N"/>
    <property type="match status" value="1"/>
</dbReference>
<evidence type="ECO:0000256" key="1">
    <source>
        <dbReference type="ARBA" id="ARBA00022679"/>
    </source>
</evidence>
<dbReference type="GO" id="GO:0008993">
    <property type="term" value="F:rhamnulokinase activity"/>
    <property type="evidence" value="ECO:0007669"/>
    <property type="project" value="UniProtKB-EC"/>
</dbReference>
<dbReference type="InterPro" id="IPR050406">
    <property type="entry name" value="FGGY_Carb_Kinase"/>
</dbReference>
<keyword evidence="2 5" id="KW-0418">Kinase</keyword>
<dbReference type="PANTHER" id="PTHR43095">
    <property type="entry name" value="SUGAR KINASE"/>
    <property type="match status" value="1"/>
</dbReference>
<dbReference type="EC" id="2.7.1.5" evidence="5"/>
<accession>A0A3B0U8N2</accession>
<keyword evidence="1 5" id="KW-0808">Transferase</keyword>
<name>A0A3B0U8N2_9ZZZZ</name>
<protein>
    <submittedName>
        <fullName evidence="5">Rhamnulokinase RhaK in alpha-proteobacteria</fullName>
        <ecNumber evidence="5">2.7.1.5</ecNumber>
    </submittedName>
</protein>
<feature type="non-terminal residue" evidence="5">
    <location>
        <position position="1"/>
    </location>
</feature>
<evidence type="ECO:0000259" key="3">
    <source>
        <dbReference type="Pfam" id="PF00370"/>
    </source>
</evidence>
<dbReference type="Gene3D" id="3.30.420.40">
    <property type="match status" value="2"/>
</dbReference>